<dbReference type="EMBL" id="VKHS01000555">
    <property type="protein sequence ID" value="MBB0231565.1"/>
    <property type="molecule type" value="Genomic_DNA"/>
</dbReference>
<dbReference type="RefSeq" id="WP_182666058.1">
    <property type="nucleotide sequence ID" value="NZ_VKHS01000555.1"/>
</dbReference>
<sequence>MTPEEIGRVRVRVDLLLEVADIERLTRTALARIHADELLPDEERGPAGEAVSRDPAEAIAYLVDPIELVDGLPGVELARASWSSETVDADDEDSWLDDEYDDEYEENGPDGSPGAGTDGHGRLNGSA</sequence>
<comment type="caution">
    <text evidence="2">The sequence shown here is derived from an EMBL/GenBank/DDBJ whole genome shotgun (WGS) entry which is preliminary data.</text>
</comment>
<gene>
    <name evidence="2" type="ORF">FOE67_19170</name>
</gene>
<dbReference type="Proteomes" id="UP000530234">
    <property type="component" value="Unassembled WGS sequence"/>
</dbReference>
<evidence type="ECO:0000313" key="2">
    <source>
        <dbReference type="EMBL" id="MBB0231565.1"/>
    </source>
</evidence>
<organism evidence="2 3">
    <name type="scientific">Streptomyces calidiresistens</name>
    <dbReference type="NCBI Taxonomy" id="1485586"/>
    <lineage>
        <taxon>Bacteria</taxon>
        <taxon>Bacillati</taxon>
        <taxon>Actinomycetota</taxon>
        <taxon>Actinomycetes</taxon>
        <taxon>Kitasatosporales</taxon>
        <taxon>Streptomycetaceae</taxon>
        <taxon>Streptomyces</taxon>
    </lineage>
</organism>
<keyword evidence="3" id="KW-1185">Reference proteome</keyword>
<accession>A0A7W3T5Y2</accession>
<dbReference type="AlphaFoldDB" id="A0A7W3T5Y2"/>
<reference evidence="3" key="1">
    <citation type="submission" date="2019-10" db="EMBL/GenBank/DDBJ databases">
        <title>Streptomyces sp. nov., a novel actinobacterium isolated from alkaline environment.</title>
        <authorList>
            <person name="Golinska P."/>
        </authorList>
    </citation>
    <scope>NUCLEOTIDE SEQUENCE [LARGE SCALE GENOMIC DNA]</scope>
    <source>
        <strain evidence="3">DSM 42108</strain>
    </source>
</reference>
<feature type="compositionally biased region" description="Acidic residues" evidence="1">
    <location>
        <begin position="87"/>
        <end position="108"/>
    </location>
</feature>
<name>A0A7W3T5Y2_9ACTN</name>
<feature type="region of interest" description="Disordered" evidence="1">
    <location>
        <begin position="81"/>
        <end position="127"/>
    </location>
</feature>
<proteinExistence type="predicted"/>
<protein>
    <submittedName>
        <fullName evidence="2">Uncharacterized protein</fullName>
    </submittedName>
</protein>
<evidence type="ECO:0000313" key="3">
    <source>
        <dbReference type="Proteomes" id="UP000530234"/>
    </source>
</evidence>
<evidence type="ECO:0000256" key="1">
    <source>
        <dbReference type="SAM" id="MobiDB-lite"/>
    </source>
</evidence>